<accession>A0AAE1CHB3</accession>
<organism evidence="1 2">
    <name type="scientific">Podospora appendiculata</name>
    <dbReference type="NCBI Taxonomy" id="314037"/>
    <lineage>
        <taxon>Eukaryota</taxon>
        <taxon>Fungi</taxon>
        <taxon>Dikarya</taxon>
        <taxon>Ascomycota</taxon>
        <taxon>Pezizomycotina</taxon>
        <taxon>Sordariomycetes</taxon>
        <taxon>Sordariomycetidae</taxon>
        <taxon>Sordariales</taxon>
        <taxon>Podosporaceae</taxon>
        <taxon>Podospora</taxon>
    </lineage>
</organism>
<sequence>MAQLSGLNLVSTNLRNSEQWAPVVEMLLLHSDRREWREARLETSDIALSVSQLSTPAGHHGSIHFILLSTADVRKPHILHRLEGLHQSNGGGNAAIIFLLDESISSRGESAMHFTKLQLEITTKFGIPILPLTSLEELPSVLQVYKTNLLSSETTEPLPLETAHDLLPYCSVGPLMSRQSTEVLSRDSMSLKELLMETQNIEEGRGNLRTALGPEDAERLINFWEHEVSMV</sequence>
<gene>
    <name evidence="1" type="ORF">B0T22DRAFT_76639</name>
</gene>
<name>A0AAE1CHB3_9PEZI</name>
<protein>
    <submittedName>
        <fullName evidence="1">Uncharacterized protein</fullName>
    </submittedName>
</protein>
<evidence type="ECO:0000313" key="2">
    <source>
        <dbReference type="Proteomes" id="UP001270362"/>
    </source>
</evidence>
<proteinExistence type="predicted"/>
<dbReference type="Proteomes" id="UP001270362">
    <property type="component" value="Unassembled WGS sequence"/>
</dbReference>
<reference evidence="1" key="2">
    <citation type="submission" date="2023-06" db="EMBL/GenBank/DDBJ databases">
        <authorList>
            <consortium name="Lawrence Berkeley National Laboratory"/>
            <person name="Haridas S."/>
            <person name="Hensen N."/>
            <person name="Bonometti L."/>
            <person name="Westerberg I."/>
            <person name="Brannstrom I.O."/>
            <person name="Guillou S."/>
            <person name="Cros-Aarteil S."/>
            <person name="Calhoun S."/>
            <person name="Kuo A."/>
            <person name="Mondo S."/>
            <person name="Pangilinan J."/>
            <person name="Riley R."/>
            <person name="Labutti K."/>
            <person name="Andreopoulos B."/>
            <person name="Lipzen A."/>
            <person name="Chen C."/>
            <person name="Yanf M."/>
            <person name="Daum C."/>
            <person name="Ng V."/>
            <person name="Clum A."/>
            <person name="Steindorff A."/>
            <person name="Ohm R."/>
            <person name="Martin F."/>
            <person name="Silar P."/>
            <person name="Natvig D."/>
            <person name="Lalanne C."/>
            <person name="Gautier V."/>
            <person name="Ament-Velasquez S.L."/>
            <person name="Kruys A."/>
            <person name="Hutchinson M.I."/>
            <person name="Powell A.J."/>
            <person name="Barry K."/>
            <person name="Miller A.N."/>
            <person name="Grigoriev I.V."/>
            <person name="Debuchy R."/>
            <person name="Gladieux P."/>
            <person name="Thoren M.H."/>
            <person name="Johannesson H."/>
        </authorList>
    </citation>
    <scope>NUCLEOTIDE SEQUENCE</scope>
    <source>
        <strain evidence="1">CBS 314.62</strain>
    </source>
</reference>
<dbReference type="AlphaFoldDB" id="A0AAE1CHB3"/>
<reference evidence="1" key="1">
    <citation type="journal article" date="2023" name="Mol. Phylogenet. Evol.">
        <title>Genome-scale phylogeny and comparative genomics of the fungal order Sordariales.</title>
        <authorList>
            <person name="Hensen N."/>
            <person name="Bonometti L."/>
            <person name="Westerberg I."/>
            <person name="Brannstrom I.O."/>
            <person name="Guillou S."/>
            <person name="Cros-Aarteil S."/>
            <person name="Calhoun S."/>
            <person name="Haridas S."/>
            <person name="Kuo A."/>
            <person name="Mondo S."/>
            <person name="Pangilinan J."/>
            <person name="Riley R."/>
            <person name="LaButti K."/>
            <person name="Andreopoulos B."/>
            <person name="Lipzen A."/>
            <person name="Chen C."/>
            <person name="Yan M."/>
            <person name="Daum C."/>
            <person name="Ng V."/>
            <person name="Clum A."/>
            <person name="Steindorff A."/>
            <person name="Ohm R.A."/>
            <person name="Martin F."/>
            <person name="Silar P."/>
            <person name="Natvig D.O."/>
            <person name="Lalanne C."/>
            <person name="Gautier V."/>
            <person name="Ament-Velasquez S.L."/>
            <person name="Kruys A."/>
            <person name="Hutchinson M.I."/>
            <person name="Powell A.J."/>
            <person name="Barry K."/>
            <person name="Miller A.N."/>
            <person name="Grigoriev I.V."/>
            <person name="Debuchy R."/>
            <person name="Gladieux P."/>
            <person name="Hiltunen Thoren M."/>
            <person name="Johannesson H."/>
        </authorList>
    </citation>
    <scope>NUCLEOTIDE SEQUENCE</scope>
    <source>
        <strain evidence="1">CBS 314.62</strain>
    </source>
</reference>
<keyword evidence="2" id="KW-1185">Reference proteome</keyword>
<evidence type="ECO:0000313" key="1">
    <source>
        <dbReference type="EMBL" id="KAK3694646.1"/>
    </source>
</evidence>
<comment type="caution">
    <text evidence="1">The sequence shown here is derived from an EMBL/GenBank/DDBJ whole genome shotgun (WGS) entry which is preliminary data.</text>
</comment>
<dbReference type="EMBL" id="JAULSO010000001">
    <property type="protein sequence ID" value="KAK3694646.1"/>
    <property type="molecule type" value="Genomic_DNA"/>
</dbReference>